<name>X1DFF5_9ZZZZ</name>
<dbReference type="InterPro" id="IPR013229">
    <property type="entry name" value="PEGA"/>
</dbReference>
<feature type="domain" description="PEGA" evidence="1">
    <location>
        <begin position="4"/>
        <end position="45"/>
    </location>
</feature>
<comment type="caution">
    <text evidence="2">The sequence shown here is derived from an EMBL/GenBank/DDBJ whole genome shotgun (WGS) entry which is preliminary data.</text>
</comment>
<evidence type="ECO:0000259" key="1">
    <source>
        <dbReference type="Pfam" id="PF08308"/>
    </source>
</evidence>
<protein>
    <recommendedName>
        <fullName evidence="1">PEGA domain-containing protein</fullName>
    </recommendedName>
</protein>
<dbReference type="EMBL" id="BART01033389">
    <property type="protein sequence ID" value="GAH07015.1"/>
    <property type="molecule type" value="Genomic_DNA"/>
</dbReference>
<gene>
    <name evidence="2" type="ORF">S01H4_57403</name>
</gene>
<evidence type="ECO:0000313" key="2">
    <source>
        <dbReference type="EMBL" id="GAH07015.1"/>
    </source>
</evidence>
<accession>X1DFF5</accession>
<organism evidence="2">
    <name type="scientific">marine sediment metagenome</name>
    <dbReference type="NCBI Taxonomy" id="412755"/>
    <lineage>
        <taxon>unclassified sequences</taxon>
        <taxon>metagenomes</taxon>
        <taxon>ecological metagenomes</taxon>
    </lineage>
</organism>
<feature type="non-terminal residue" evidence="2">
    <location>
        <position position="1"/>
    </location>
</feature>
<dbReference type="Pfam" id="PF08308">
    <property type="entry name" value="PEGA"/>
    <property type="match status" value="1"/>
</dbReference>
<proteinExistence type="predicted"/>
<dbReference type="AlphaFoldDB" id="X1DFF5"/>
<sequence>AFTGSVKITSDPSGAKIYLNSVYTKRKTPATISREIGDYELQLRMSKGTDYGFLWKGKITIKHRTILEKRIKFGRDDLKELHSLHIMSKPQASISIDGRPEGKPTNSGPVYLFEGEHSVILTTDEYKKRGFLVTIPAVPAVTDTFVLQPKK</sequence>
<reference evidence="2" key="1">
    <citation type="journal article" date="2014" name="Front. Microbiol.">
        <title>High frequency of phylogenetically diverse reductive dehalogenase-homologous genes in deep subseafloor sedimentary metagenomes.</title>
        <authorList>
            <person name="Kawai M."/>
            <person name="Futagami T."/>
            <person name="Toyoda A."/>
            <person name="Takaki Y."/>
            <person name="Nishi S."/>
            <person name="Hori S."/>
            <person name="Arai W."/>
            <person name="Tsubouchi T."/>
            <person name="Morono Y."/>
            <person name="Uchiyama I."/>
            <person name="Ito T."/>
            <person name="Fujiyama A."/>
            <person name="Inagaki F."/>
            <person name="Takami H."/>
        </authorList>
    </citation>
    <scope>NUCLEOTIDE SEQUENCE</scope>
    <source>
        <strain evidence="2">Expedition CK06-06</strain>
    </source>
</reference>